<dbReference type="SMART" id="SM00028">
    <property type="entry name" value="TPR"/>
    <property type="match status" value="3"/>
</dbReference>
<dbReference type="SUPFAM" id="SSF48452">
    <property type="entry name" value="TPR-like"/>
    <property type="match status" value="1"/>
</dbReference>
<organism evidence="1 2">
    <name type="scientific">Clostridium frigidicarnis</name>
    <dbReference type="NCBI Taxonomy" id="84698"/>
    <lineage>
        <taxon>Bacteria</taxon>
        <taxon>Bacillati</taxon>
        <taxon>Bacillota</taxon>
        <taxon>Clostridia</taxon>
        <taxon>Eubacteriales</taxon>
        <taxon>Clostridiaceae</taxon>
        <taxon>Clostridium</taxon>
    </lineage>
</organism>
<protein>
    <submittedName>
        <fullName evidence="1">Uncharacterized protein</fullName>
    </submittedName>
</protein>
<evidence type="ECO:0000313" key="1">
    <source>
        <dbReference type="EMBL" id="SFA79868.1"/>
    </source>
</evidence>
<sequence>MTLEEEIYNKVEKLCNEADKHVLICEFDQAIEKYNEALELFQGDIEEYEESIMIYAAIGDAYCLAGEYKRARNYFYNALDCSNGIANPYILFRLGECLYECDEKYKAQEYFIRTYMMDGLNLFEKNDKKYLDLIKLMIDK</sequence>
<dbReference type="Proteomes" id="UP000198619">
    <property type="component" value="Unassembled WGS sequence"/>
</dbReference>
<name>A0A1I0VUJ9_9CLOT</name>
<dbReference type="Gene3D" id="1.25.40.10">
    <property type="entry name" value="Tetratricopeptide repeat domain"/>
    <property type="match status" value="1"/>
</dbReference>
<dbReference type="AlphaFoldDB" id="A0A1I0VUJ9"/>
<dbReference type="EMBL" id="FOKI01000003">
    <property type="protein sequence ID" value="SFA79868.1"/>
    <property type="molecule type" value="Genomic_DNA"/>
</dbReference>
<proteinExistence type="predicted"/>
<dbReference type="InterPro" id="IPR011990">
    <property type="entry name" value="TPR-like_helical_dom_sf"/>
</dbReference>
<dbReference type="InterPro" id="IPR019734">
    <property type="entry name" value="TPR_rpt"/>
</dbReference>
<keyword evidence="2" id="KW-1185">Reference proteome</keyword>
<gene>
    <name evidence="1" type="ORF">SAMN04488528_100331</name>
</gene>
<evidence type="ECO:0000313" key="2">
    <source>
        <dbReference type="Proteomes" id="UP000198619"/>
    </source>
</evidence>
<reference evidence="1 2" key="1">
    <citation type="submission" date="2016-10" db="EMBL/GenBank/DDBJ databases">
        <authorList>
            <person name="de Groot N.N."/>
        </authorList>
    </citation>
    <scope>NUCLEOTIDE SEQUENCE [LARGE SCALE GENOMIC DNA]</scope>
    <source>
        <strain evidence="1 2">DSM 12271</strain>
    </source>
</reference>
<dbReference type="RefSeq" id="WP_207647657.1">
    <property type="nucleotide sequence ID" value="NZ_FOKI01000003.1"/>
</dbReference>
<accession>A0A1I0VUJ9</accession>
<dbReference type="STRING" id="84698.SAMN04488528_100331"/>